<evidence type="ECO:0000313" key="1">
    <source>
        <dbReference type="EMBL" id="BDY14002.1"/>
    </source>
</evidence>
<keyword evidence="1" id="KW-0614">Plasmid</keyword>
<proteinExistence type="predicted"/>
<dbReference type="Proteomes" id="UP001321445">
    <property type="component" value="Plasmid pISO32_1"/>
</dbReference>
<sequence>MTANVITLLEQIKELEIFETHPLYFVGGTALAYYLEHRISEDIDIIGTAPLPHRQITNTIMALGGTKLKDANAMALRLAGLFPDEYMLKFNLHGIKLEFFAASTPLQKEIIKTASSQPYKKGKLQIIDLPSIAKLKLIALLNRKKSRDLFDFKIILEENRLTKEQILEIASKAIKEIDSFSTFYDFIEKMQVAEDDEIVYLDEKDPKPLNWDEIHKEVLSLLSSKM</sequence>
<accession>A0ABN6X057</accession>
<organism evidence="1 2">
    <name type="scientific">Hydrogenimonas cancrithermarum</name>
    <dbReference type="NCBI Taxonomy" id="2993563"/>
    <lineage>
        <taxon>Bacteria</taxon>
        <taxon>Pseudomonadati</taxon>
        <taxon>Campylobacterota</taxon>
        <taxon>Epsilonproteobacteria</taxon>
        <taxon>Campylobacterales</taxon>
        <taxon>Hydrogenimonadaceae</taxon>
        <taxon>Hydrogenimonas</taxon>
    </lineage>
</organism>
<name>A0ABN6X057_9BACT</name>
<gene>
    <name evidence="1" type="ORF">HCR_23150</name>
</gene>
<geneLocation type="plasmid" evidence="1 2">
    <name>pISO32_1</name>
</geneLocation>
<evidence type="ECO:0008006" key="3">
    <source>
        <dbReference type="Google" id="ProtNLM"/>
    </source>
</evidence>
<reference evidence="1 2" key="1">
    <citation type="submission" date="2023-03" db="EMBL/GenBank/DDBJ databases">
        <title>Description of Hydrogenimonas sp. ISO32.</title>
        <authorList>
            <person name="Mino S."/>
            <person name="Fukazawa S."/>
            <person name="Sawabe T."/>
        </authorList>
    </citation>
    <scope>NUCLEOTIDE SEQUENCE [LARGE SCALE GENOMIC DNA]</scope>
    <source>
        <strain evidence="1 2">ISO32</strain>
        <plasmid evidence="1 2">pISO32_1</plasmid>
    </source>
</reference>
<dbReference type="InterPro" id="IPR014942">
    <property type="entry name" value="AbiEii"/>
</dbReference>
<dbReference type="RefSeq" id="WP_286338065.1">
    <property type="nucleotide sequence ID" value="NZ_AP027371.1"/>
</dbReference>
<dbReference type="EMBL" id="AP027371">
    <property type="protein sequence ID" value="BDY14002.1"/>
    <property type="molecule type" value="Genomic_DNA"/>
</dbReference>
<keyword evidence="2" id="KW-1185">Reference proteome</keyword>
<evidence type="ECO:0000313" key="2">
    <source>
        <dbReference type="Proteomes" id="UP001321445"/>
    </source>
</evidence>
<dbReference type="Pfam" id="PF08843">
    <property type="entry name" value="AbiEii"/>
    <property type="match status" value="1"/>
</dbReference>
<protein>
    <recommendedName>
        <fullName evidence="3">Nucleotidyl transferase AbiEii toxin, Type IV TA system</fullName>
    </recommendedName>
</protein>